<comment type="caution">
    <text evidence="3">The sequence shown here is derived from an EMBL/GenBank/DDBJ whole genome shotgun (WGS) entry which is preliminary data.</text>
</comment>
<dbReference type="GeneID" id="96009264"/>
<accession>A0AB34KHI4</accession>
<dbReference type="AlphaFoldDB" id="A0AB34KHI4"/>
<feature type="region of interest" description="Disordered" evidence="2">
    <location>
        <begin position="96"/>
        <end position="181"/>
    </location>
</feature>
<dbReference type="Proteomes" id="UP000803884">
    <property type="component" value="Unassembled WGS sequence"/>
</dbReference>
<name>A0AB34KHI4_9PEZI</name>
<evidence type="ECO:0000313" key="3">
    <source>
        <dbReference type="EMBL" id="KAL1583267.1"/>
    </source>
</evidence>
<gene>
    <name evidence="3" type="ORF">WHR41_07822</name>
</gene>
<dbReference type="RefSeq" id="XP_069226374.1">
    <property type="nucleotide sequence ID" value="XM_069376426.1"/>
</dbReference>
<feature type="coiled-coil region" evidence="1">
    <location>
        <begin position="433"/>
        <end position="495"/>
    </location>
</feature>
<feature type="region of interest" description="Disordered" evidence="2">
    <location>
        <begin position="193"/>
        <end position="283"/>
    </location>
</feature>
<feature type="compositionally biased region" description="Polar residues" evidence="2">
    <location>
        <begin position="592"/>
        <end position="602"/>
    </location>
</feature>
<feature type="region of interest" description="Disordered" evidence="2">
    <location>
        <begin position="40"/>
        <end position="78"/>
    </location>
</feature>
<dbReference type="EMBL" id="JAAQHG020000037">
    <property type="protein sequence ID" value="KAL1583267.1"/>
    <property type="molecule type" value="Genomic_DNA"/>
</dbReference>
<feature type="compositionally biased region" description="Polar residues" evidence="2">
    <location>
        <begin position="568"/>
        <end position="584"/>
    </location>
</feature>
<feature type="region of interest" description="Disordered" evidence="2">
    <location>
        <begin position="329"/>
        <end position="353"/>
    </location>
</feature>
<keyword evidence="1" id="KW-0175">Coiled coil</keyword>
<keyword evidence="4" id="KW-1185">Reference proteome</keyword>
<feature type="compositionally biased region" description="Polar residues" evidence="2">
    <location>
        <begin position="338"/>
        <end position="350"/>
    </location>
</feature>
<feature type="region of interest" description="Disordered" evidence="2">
    <location>
        <begin position="559"/>
        <end position="699"/>
    </location>
</feature>
<reference evidence="3 4" key="1">
    <citation type="journal article" date="2020" name="Microbiol. Resour. Announc.">
        <title>Draft Genome Sequence of a Cladosporium Species Isolated from the Mesophotic Ascidian Didemnum maculosum.</title>
        <authorList>
            <person name="Gioti A."/>
            <person name="Siaperas R."/>
            <person name="Nikolaivits E."/>
            <person name="Le Goff G."/>
            <person name="Ouazzani J."/>
            <person name="Kotoulas G."/>
            <person name="Topakas E."/>
        </authorList>
    </citation>
    <scope>NUCLEOTIDE SEQUENCE [LARGE SCALE GENOMIC DNA]</scope>
    <source>
        <strain evidence="3 4">TM138-S3</strain>
    </source>
</reference>
<evidence type="ECO:0000256" key="2">
    <source>
        <dbReference type="SAM" id="MobiDB-lite"/>
    </source>
</evidence>
<feature type="compositionally biased region" description="Low complexity" evidence="2">
    <location>
        <begin position="613"/>
        <end position="663"/>
    </location>
</feature>
<evidence type="ECO:0000313" key="4">
    <source>
        <dbReference type="Proteomes" id="UP000803884"/>
    </source>
</evidence>
<organism evidence="3 4">
    <name type="scientific">Cladosporium halotolerans</name>
    <dbReference type="NCBI Taxonomy" id="1052096"/>
    <lineage>
        <taxon>Eukaryota</taxon>
        <taxon>Fungi</taxon>
        <taxon>Dikarya</taxon>
        <taxon>Ascomycota</taxon>
        <taxon>Pezizomycotina</taxon>
        <taxon>Dothideomycetes</taxon>
        <taxon>Dothideomycetidae</taxon>
        <taxon>Cladosporiales</taxon>
        <taxon>Cladosporiaceae</taxon>
        <taxon>Cladosporium</taxon>
    </lineage>
</organism>
<proteinExistence type="predicted"/>
<sequence length="728" mass="80053">MSSKFFTWTKGDRRNAPEVQYTGAVVPIPVECIRIEGLDYSRSPKSGHRRPIPLNLTSTQNRSSYDEQKPNDSSALQDAAVKSATSLIAVVNDMLRSPNPSTQLQPPHHSRPRAYTAPPTPLQEAPTHSLVELPGSFPERPKASQRQYHSFDGNRRISSALDGHEQRSATTTRRPTHPWLQLPFRRHEQMLAEQRLKESPNQSSDARTSQDSTRSQEARGFPQDGRALTDTQPSPWPSEAERTISHANQAVTRDVDRSTPPASWEHTDGESPPVDGNAPNMSSDAAQGAHLFFLRRSHEAHLMALKEAHRCEIASYQKYVSLLERRQGLSRSNEVRNAPNTRQRSRSSISAHADSLPTHLQLNTTENSSAFAPTHLSERRASEFHPTPSIPCRSSKGCGEVWLECNSLRAALEASQQQVSIAGETIRVLQASESALQSTAEDLKSRLTDAKNQRLDVEKDFHQVCTQVRRLTEREASLVREADELRERNARLVEASASQGSAAKDTLLARSRHHRAKSDVGHQNTTTGALLAQIAKLENDLLDKDLHIAALSDTYEEDRNPRGIVENHLSTSSRTPSPHSQTPALTAHSVASRPTGSAPSTESHTHYHPSPPISHQHSSPSTPSSTNPSPLGITLPTTPRTLPSTTLTHLLATTSPPTTFTNPRTPPLGVHKKLPRPPPSVVEESSPPPAYSPQLRRGETVKSVGGSIIELYGGGMGGRWEGEMEGWV</sequence>
<evidence type="ECO:0000256" key="1">
    <source>
        <dbReference type="SAM" id="Coils"/>
    </source>
</evidence>
<feature type="compositionally biased region" description="Polar residues" evidence="2">
    <location>
        <begin position="199"/>
        <end position="215"/>
    </location>
</feature>
<feature type="compositionally biased region" description="Pro residues" evidence="2">
    <location>
        <begin position="676"/>
        <end position="691"/>
    </location>
</feature>
<protein>
    <submittedName>
        <fullName evidence="3">Uncharacterized protein</fullName>
    </submittedName>
</protein>